<evidence type="ECO:0000313" key="2">
    <source>
        <dbReference type="Proteomes" id="UP000826462"/>
    </source>
</evidence>
<dbReference type="EMBL" id="CP080095">
    <property type="protein sequence ID" value="QYD69896.1"/>
    <property type="molecule type" value="Genomic_DNA"/>
</dbReference>
<dbReference type="PANTHER" id="PTHR24096">
    <property type="entry name" value="LONG-CHAIN-FATTY-ACID--COA LIGASE"/>
    <property type="match status" value="1"/>
</dbReference>
<dbReference type="Gene3D" id="3.30.1540.10">
    <property type="entry name" value="formyl-coa transferase, domain 3"/>
    <property type="match status" value="1"/>
</dbReference>
<proteinExistence type="predicted"/>
<dbReference type="InterPro" id="IPR003673">
    <property type="entry name" value="CoA-Trfase_fam_III"/>
</dbReference>
<dbReference type="InterPro" id="IPR042099">
    <property type="entry name" value="ANL_N_sf"/>
</dbReference>
<name>A0ABX8UME8_9BURK</name>
<dbReference type="InterPro" id="IPR044855">
    <property type="entry name" value="CoA-Trfase_III_dom3_sf"/>
</dbReference>
<dbReference type="SUPFAM" id="SSF56801">
    <property type="entry name" value="Acetyl-CoA synthetase-like"/>
    <property type="match status" value="1"/>
</dbReference>
<dbReference type="Proteomes" id="UP000826462">
    <property type="component" value="Chromosome 1"/>
</dbReference>
<protein>
    <submittedName>
        <fullName evidence="1">AMP-binding protein</fullName>
    </submittedName>
</protein>
<dbReference type="SUPFAM" id="SSF89796">
    <property type="entry name" value="CoA-transferase family III (CaiB/BaiF)"/>
    <property type="match status" value="1"/>
</dbReference>
<evidence type="ECO:0000313" key="1">
    <source>
        <dbReference type="EMBL" id="QYD69896.1"/>
    </source>
</evidence>
<dbReference type="Gene3D" id="3.40.50.12780">
    <property type="entry name" value="N-terminal domain of ligase-like"/>
    <property type="match status" value="1"/>
</dbReference>
<dbReference type="InterPro" id="IPR023606">
    <property type="entry name" value="CoA-Trfase_III_dom_1_sf"/>
</dbReference>
<sequence>MRSPSNFSGYLNRPDDTAKTLRGEWVHTGDVGYLDPDGYLFAVDRAKDMVVTGGMNVSSAEVEAVLAEHHLIDIALGKPGAAQNPLREFLTQRLRERTLDDWLAWLAARGMPAMPVLDYSEALRHPHAEARGMLLTDADGHRHLNTPIRFAHEPGKPALRVAALGEHTQAVLQATKQHR</sequence>
<organism evidence="1 2">
    <name type="scientific">Paraburkholderia edwinii</name>
    <dbReference type="NCBI Taxonomy" id="2861782"/>
    <lineage>
        <taxon>Bacteria</taxon>
        <taxon>Pseudomonadati</taxon>
        <taxon>Pseudomonadota</taxon>
        <taxon>Betaproteobacteria</taxon>
        <taxon>Burkholderiales</taxon>
        <taxon>Burkholderiaceae</taxon>
        <taxon>Paraburkholderia</taxon>
    </lineage>
</organism>
<accession>A0ABX8UME8</accession>
<keyword evidence="2" id="KW-1185">Reference proteome</keyword>
<gene>
    <name evidence="1" type="ORF">KZJ38_06000</name>
</gene>
<dbReference type="Gene3D" id="3.40.50.10540">
    <property type="entry name" value="Crotonobetainyl-coa:carnitine coa-transferase, domain 1"/>
    <property type="match status" value="1"/>
</dbReference>
<dbReference type="RefSeq" id="WP_219799233.1">
    <property type="nucleotide sequence ID" value="NZ_CP080095.1"/>
</dbReference>
<dbReference type="Pfam" id="PF02515">
    <property type="entry name" value="CoA_transf_3"/>
    <property type="match status" value="1"/>
</dbReference>
<reference evidence="1 2" key="1">
    <citation type="submission" date="2021-07" db="EMBL/GenBank/DDBJ databases">
        <title>Paraburkholderia edwinii protects Aspergillus sp. from phenazines by acting as a toxin sponge.</title>
        <authorList>
            <person name="Dahlstrom K.M."/>
            <person name="Newman D.K."/>
        </authorList>
    </citation>
    <scope>NUCLEOTIDE SEQUENCE [LARGE SCALE GENOMIC DNA]</scope>
    <source>
        <strain evidence="1 2">Pe01</strain>
    </source>
</reference>